<dbReference type="InterPro" id="IPR050312">
    <property type="entry name" value="IolE/XylAMocC-like"/>
</dbReference>
<proteinExistence type="predicted"/>
<dbReference type="SUPFAM" id="SSF51658">
    <property type="entry name" value="Xylose isomerase-like"/>
    <property type="match status" value="1"/>
</dbReference>
<dbReference type="PANTHER" id="PTHR12110">
    <property type="entry name" value="HYDROXYPYRUVATE ISOMERASE"/>
    <property type="match status" value="1"/>
</dbReference>
<evidence type="ECO:0000313" key="2">
    <source>
        <dbReference type="EMBL" id="UJO20054.1"/>
    </source>
</evidence>
<protein>
    <submittedName>
        <fullName evidence="2">3-dehydroshikimate dehydratase</fullName>
    </submittedName>
</protein>
<dbReference type="KEGG" id="ffu:CLAFUR5_10644"/>
<dbReference type="Gene3D" id="3.20.20.150">
    <property type="entry name" value="Divalent-metal-dependent TIM barrel enzymes"/>
    <property type="match status" value="1"/>
</dbReference>
<reference evidence="2" key="1">
    <citation type="submission" date="2021-12" db="EMBL/GenBank/DDBJ databases">
        <authorList>
            <person name="Zaccaron A."/>
            <person name="Stergiopoulos I."/>
        </authorList>
    </citation>
    <scope>NUCLEOTIDE SEQUENCE</scope>
    <source>
        <strain evidence="2">Race5_Kim</strain>
    </source>
</reference>
<accession>A0A9Q8PCK0</accession>
<organism evidence="2 3">
    <name type="scientific">Passalora fulva</name>
    <name type="common">Tomato leaf mold</name>
    <name type="synonym">Cladosporium fulvum</name>
    <dbReference type="NCBI Taxonomy" id="5499"/>
    <lineage>
        <taxon>Eukaryota</taxon>
        <taxon>Fungi</taxon>
        <taxon>Dikarya</taxon>
        <taxon>Ascomycota</taxon>
        <taxon>Pezizomycotina</taxon>
        <taxon>Dothideomycetes</taxon>
        <taxon>Dothideomycetidae</taxon>
        <taxon>Mycosphaerellales</taxon>
        <taxon>Mycosphaerellaceae</taxon>
        <taxon>Fulvia</taxon>
    </lineage>
</organism>
<evidence type="ECO:0000313" key="3">
    <source>
        <dbReference type="Proteomes" id="UP000756132"/>
    </source>
</evidence>
<sequence>MPCKPAICSHSLGRAWVHDLPSKLDQAARYGLDIELFYEDLLYIVQEFPGGATPENHIKAAHEVRSLCDTRGIKVICLQPFMHYDGLRNREKHAERIEEMKLWIEMAHILGTKLIAVPSTCLPDEHVSGDMDLITQDMLEIADLGAPEGIEFAYEALCWGTHVDTWEQTWEVVCRVNRPNFKICLDTYNFAGRVYADPTRPSGKNPNADADMAASLKRLVSEVDVKKIAFVQVVDAERLSEPLLEGHPFYNPEQCPRMSWSRNCRLFYGEEDRGAYLPIRAILKALIVDLGYEGYLSAELFNRSLTKADSDVPEDHARRAVVSWQKMVADFGIGRKAEAPSTARLSIEQQPRAQL</sequence>
<dbReference type="AlphaFoldDB" id="A0A9Q8PCK0"/>
<dbReference type="PANTHER" id="PTHR12110:SF21">
    <property type="entry name" value="XYLOSE ISOMERASE-LIKE TIM BARREL DOMAIN-CONTAINING PROTEIN"/>
    <property type="match status" value="1"/>
</dbReference>
<feature type="domain" description="Xylose isomerase-like TIM barrel" evidence="1">
    <location>
        <begin position="25"/>
        <end position="313"/>
    </location>
</feature>
<dbReference type="Pfam" id="PF01261">
    <property type="entry name" value="AP_endonuc_2"/>
    <property type="match status" value="1"/>
</dbReference>
<dbReference type="InterPro" id="IPR036237">
    <property type="entry name" value="Xyl_isomerase-like_sf"/>
</dbReference>
<dbReference type="Proteomes" id="UP000756132">
    <property type="component" value="Chromosome 7"/>
</dbReference>
<dbReference type="GeneID" id="71990522"/>
<dbReference type="RefSeq" id="XP_047764420.1">
    <property type="nucleotide sequence ID" value="XM_047909792.1"/>
</dbReference>
<dbReference type="OrthoDB" id="5360893at2759"/>
<dbReference type="InterPro" id="IPR013022">
    <property type="entry name" value="Xyl_isomerase-like_TIM-brl"/>
</dbReference>
<dbReference type="EMBL" id="CP090169">
    <property type="protein sequence ID" value="UJO20054.1"/>
    <property type="molecule type" value="Genomic_DNA"/>
</dbReference>
<gene>
    <name evidence="2" type="ORF">CLAFUR5_10644</name>
</gene>
<reference evidence="2" key="2">
    <citation type="journal article" date="2022" name="Microb. Genom.">
        <title>A chromosome-scale genome assembly of the tomato pathogen Cladosporium fulvum reveals a compartmentalized genome architecture and the presence of a dispensable chromosome.</title>
        <authorList>
            <person name="Zaccaron A.Z."/>
            <person name="Chen L.H."/>
            <person name="Samaras A."/>
            <person name="Stergiopoulos I."/>
        </authorList>
    </citation>
    <scope>NUCLEOTIDE SEQUENCE</scope>
    <source>
        <strain evidence="2">Race5_Kim</strain>
    </source>
</reference>
<name>A0A9Q8PCK0_PASFU</name>
<evidence type="ECO:0000259" key="1">
    <source>
        <dbReference type="Pfam" id="PF01261"/>
    </source>
</evidence>
<keyword evidence="3" id="KW-1185">Reference proteome</keyword>
<dbReference type="OMA" id="DCKPAIT"/>